<evidence type="ECO:0000256" key="13">
    <source>
        <dbReference type="PIRSR" id="PIRSR618044-2"/>
    </source>
</evidence>
<dbReference type="Proteomes" id="UP000265816">
    <property type="component" value="Unassembled WGS sequence"/>
</dbReference>
<comment type="caution">
    <text evidence="18">The sequence shown here is derived from an EMBL/GenBank/DDBJ whole genome shotgun (WGS) entry which is preliminary data.</text>
</comment>
<dbReference type="Gene3D" id="3.40.710.10">
    <property type="entry name" value="DD-peptidase/beta-lactamase superfamily"/>
    <property type="match status" value="1"/>
</dbReference>
<dbReference type="OrthoDB" id="9791132at2"/>
<name>A0A398BBY4_9BACI</name>
<evidence type="ECO:0000259" key="16">
    <source>
        <dbReference type="Pfam" id="PF00768"/>
    </source>
</evidence>
<dbReference type="GO" id="GO:0009002">
    <property type="term" value="F:serine-type D-Ala-D-Ala carboxypeptidase activity"/>
    <property type="evidence" value="ECO:0007669"/>
    <property type="project" value="UniProtKB-EC"/>
</dbReference>
<evidence type="ECO:0000256" key="12">
    <source>
        <dbReference type="PIRSR" id="PIRSR618044-1"/>
    </source>
</evidence>
<dbReference type="PANTHER" id="PTHR21581">
    <property type="entry name" value="D-ALANYL-D-ALANINE CARBOXYPEPTIDASE"/>
    <property type="match status" value="1"/>
</dbReference>
<dbReference type="Pfam" id="PF07943">
    <property type="entry name" value="PBP5_C"/>
    <property type="match status" value="1"/>
</dbReference>
<dbReference type="SUPFAM" id="SSF56601">
    <property type="entry name" value="beta-lactamase/transpeptidase-like"/>
    <property type="match status" value="1"/>
</dbReference>
<keyword evidence="10" id="KW-0961">Cell wall biogenesis/degradation</keyword>
<keyword evidence="5" id="KW-0645">Protease</keyword>
<evidence type="ECO:0000256" key="5">
    <source>
        <dbReference type="ARBA" id="ARBA00022670"/>
    </source>
</evidence>
<protein>
    <recommendedName>
        <fullName evidence="3">serine-type D-Ala-D-Ala carboxypeptidase</fullName>
        <ecNumber evidence="3">3.4.16.4</ecNumber>
    </recommendedName>
</protein>
<dbReference type="PANTHER" id="PTHR21581:SF33">
    <property type="entry name" value="D-ALANYL-D-ALANINE CARBOXYPEPTIDASE DACB"/>
    <property type="match status" value="1"/>
</dbReference>
<feature type="domain" description="Peptidase S11 D-alanyl-D-alanine carboxypeptidase A N-terminal" evidence="16">
    <location>
        <begin position="26"/>
        <end position="251"/>
    </location>
</feature>
<dbReference type="GO" id="GO:0009252">
    <property type="term" value="P:peptidoglycan biosynthetic process"/>
    <property type="evidence" value="ECO:0007669"/>
    <property type="project" value="UniProtKB-KW"/>
</dbReference>
<evidence type="ECO:0000256" key="2">
    <source>
        <dbReference type="ARBA" id="ARBA00007164"/>
    </source>
</evidence>
<evidence type="ECO:0000256" key="7">
    <source>
        <dbReference type="ARBA" id="ARBA00022801"/>
    </source>
</evidence>
<reference evidence="18 19" key="1">
    <citation type="submission" date="2018-08" db="EMBL/GenBank/DDBJ databases">
        <title>Bacillus jemisoniae sp. nov., Bacillus chryseoplanitiae sp. nov., Bacillus resnikiae sp. nov., and Bacillus frankliniae sp. nov., isolated from Viking spacecraft and associated surfaces.</title>
        <authorList>
            <person name="Seuylemezian A."/>
            <person name="Vaishampayan P."/>
        </authorList>
    </citation>
    <scope>NUCLEOTIDE SEQUENCE [LARGE SCALE GENOMIC DNA]</scope>
    <source>
        <strain evidence="18 19">JJ-247</strain>
    </source>
</reference>
<dbReference type="Gene3D" id="2.30.140.30">
    <property type="match status" value="1"/>
</dbReference>
<feature type="binding site" evidence="13">
    <location>
        <position position="222"/>
    </location>
    <ligand>
        <name>substrate</name>
    </ligand>
</feature>
<comment type="similarity">
    <text evidence="2 14">Belongs to the peptidase S11 family.</text>
</comment>
<dbReference type="InterPro" id="IPR001967">
    <property type="entry name" value="Peptidase_S11_N"/>
</dbReference>
<evidence type="ECO:0000256" key="14">
    <source>
        <dbReference type="RuleBase" id="RU004016"/>
    </source>
</evidence>
<dbReference type="InterPro" id="IPR018044">
    <property type="entry name" value="Peptidase_S11"/>
</dbReference>
<comment type="pathway">
    <text evidence="1">Cell wall biogenesis; peptidoglycan biosynthesis.</text>
</comment>
<keyword evidence="6 15" id="KW-0732">Signal</keyword>
<dbReference type="GO" id="GO:0071555">
    <property type="term" value="P:cell wall organization"/>
    <property type="evidence" value="ECO:0007669"/>
    <property type="project" value="UniProtKB-KW"/>
</dbReference>
<gene>
    <name evidence="18" type="ORF">D1970_05295</name>
</gene>
<feature type="chain" id="PRO_5017454373" description="serine-type D-Ala-D-Ala carboxypeptidase" evidence="15">
    <location>
        <begin position="26"/>
        <end position="379"/>
    </location>
</feature>
<feature type="active site" description="Acyl-ester intermediate" evidence="12">
    <location>
        <position position="58"/>
    </location>
</feature>
<dbReference type="Pfam" id="PF00768">
    <property type="entry name" value="Peptidase_S11"/>
    <property type="match status" value="1"/>
</dbReference>
<comment type="catalytic activity">
    <reaction evidence="11">
        <text>Preferential cleavage: (Ac)2-L-Lys-D-Ala-|-D-Ala. Also transpeptidation of peptidyl-alanyl moieties that are N-acyl substituents of D-alanine.</text>
        <dbReference type="EC" id="3.4.16.4"/>
    </reaction>
</comment>
<evidence type="ECO:0000256" key="3">
    <source>
        <dbReference type="ARBA" id="ARBA00012448"/>
    </source>
</evidence>
<evidence type="ECO:0000313" key="19">
    <source>
        <dbReference type="Proteomes" id="UP000265816"/>
    </source>
</evidence>
<keyword evidence="4 18" id="KW-0121">Carboxypeptidase</keyword>
<organism evidence="18 19">
    <name type="scientific">Mesobacillus zeae</name>
    <dbReference type="NCBI Taxonomy" id="1917180"/>
    <lineage>
        <taxon>Bacteria</taxon>
        <taxon>Bacillati</taxon>
        <taxon>Bacillota</taxon>
        <taxon>Bacilli</taxon>
        <taxon>Bacillales</taxon>
        <taxon>Bacillaceae</taxon>
        <taxon>Mesobacillus</taxon>
    </lineage>
</organism>
<feature type="signal peptide" evidence="15">
    <location>
        <begin position="1"/>
        <end position="25"/>
    </location>
</feature>
<evidence type="ECO:0000256" key="6">
    <source>
        <dbReference type="ARBA" id="ARBA00022729"/>
    </source>
</evidence>
<dbReference type="EMBL" id="QWVT01000010">
    <property type="protein sequence ID" value="RID87342.1"/>
    <property type="molecule type" value="Genomic_DNA"/>
</dbReference>
<sequence>MKRKPIIYLQLMILLFMVLSSPADAAGSVSARSAILMDQQSGRIIYEKDAHSVRRIASITKIMTAILAIESGKLDDRVKVSSNASGTEGSSLFLKPGEKIKLADLVYGLMLRSGNDSAVAIAEHVGGSLDGFVYMMNQKAEEIGMKNTHFANPHGLDDHENHHSTAYDMAILTRYAMENDLYRKIAGTKIHRAPNPNEPWDRVWKNKNRLLTELYKYCTGGKTGYTKRAKRTLVTTASKGGFDLIAVTLDGSDDWNDHISMYESTFAGYDLATILQKGKIKEIKDPFYKRKVYLGQTFAYPLTAAEEKKVRVEYQLLEPPKAGEKRLLPPVAGKAVVYLNGKEIKKMPIYYKQEAKKKESLLDYFRKIFTSITGLNSYG</sequence>
<keyword evidence="7" id="KW-0378">Hydrolase</keyword>
<feature type="active site" description="Proton acceptor" evidence="12">
    <location>
        <position position="61"/>
    </location>
</feature>
<evidence type="ECO:0000259" key="17">
    <source>
        <dbReference type="Pfam" id="PF07943"/>
    </source>
</evidence>
<evidence type="ECO:0000313" key="18">
    <source>
        <dbReference type="EMBL" id="RID87342.1"/>
    </source>
</evidence>
<dbReference type="GO" id="GO:0008360">
    <property type="term" value="P:regulation of cell shape"/>
    <property type="evidence" value="ECO:0007669"/>
    <property type="project" value="UniProtKB-KW"/>
</dbReference>
<feature type="domain" description="Peptidase S11 D-Ala-D-Ala carboxypeptidase A C-terminal" evidence="17">
    <location>
        <begin position="269"/>
        <end position="357"/>
    </location>
</feature>
<accession>A0A398BBY4</accession>
<dbReference type="EC" id="3.4.16.4" evidence="3"/>
<dbReference type="InterPro" id="IPR012338">
    <property type="entry name" value="Beta-lactam/transpept-like"/>
</dbReference>
<keyword evidence="19" id="KW-1185">Reference proteome</keyword>
<evidence type="ECO:0000256" key="9">
    <source>
        <dbReference type="ARBA" id="ARBA00022984"/>
    </source>
</evidence>
<dbReference type="AlphaFoldDB" id="A0A398BBY4"/>
<dbReference type="GO" id="GO:0006508">
    <property type="term" value="P:proteolysis"/>
    <property type="evidence" value="ECO:0007669"/>
    <property type="project" value="UniProtKB-KW"/>
</dbReference>
<dbReference type="RefSeq" id="WP_119111852.1">
    <property type="nucleotide sequence ID" value="NZ_CBCSEO010000009.1"/>
</dbReference>
<dbReference type="InterPro" id="IPR012907">
    <property type="entry name" value="Peptidase_S11_C"/>
</dbReference>
<evidence type="ECO:0000256" key="8">
    <source>
        <dbReference type="ARBA" id="ARBA00022960"/>
    </source>
</evidence>
<evidence type="ECO:0000256" key="4">
    <source>
        <dbReference type="ARBA" id="ARBA00022645"/>
    </source>
</evidence>
<feature type="active site" evidence="12">
    <location>
        <position position="113"/>
    </location>
</feature>
<evidence type="ECO:0000256" key="10">
    <source>
        <dbReference type="ARBA" id="ARBA00023316"/>
    </source>
</evidence>
<keyword evidence="9" id="KW-0573">Peptidoglycan synthesis</keyword>
<dbReference type="PRINTS" id="PR00725">
    <property type="entry name" value="DADACBPTASE1"/>
</dbReference>
<keyword evidence="8" id="KW-0133">Cell shape</keyword>
<evidence type="ECO:0000256" key="11">
    <source>
        <dbReference type="ARBA" id="ARBA00034000"/>
    </source>
</evidence>
<evidence type="ECO:0000256" key="15">
    <source>
        <dbReference type="SAM" id="SignalP"/>
    </source>
</evidence>
<proteinExistence type="inferred from homology"/>
<evidence type="ECO:0000256" key="1">
    <source>
        <dbReference type="ARBA" id="ARBA00004752"/>
    </source>
</evidence>